<accession>A0ABT1JBY9</accession>
<organism evidence="2 3">
    <name type="scientific">Actinoalloteichus caeruleus DSM 43889</name>
    <dbReference type="NCBI Taxonomy" id="1120930"/>
    <lineage>
        <taxon>Bacteria</taxon>
        <taxon>Bacillati</taxon>
        <taxon>Actinomycetota</taxon>
        <taxon>Actinomycetes</taxon>
        <taxon>Pseudonocardiales</taxon>
        <taxon>Pseudonocardiaceae</taxon>
        <taxon>Actinoalloteichus</taxon>
        <taxon>Actinoalloteichus cyanogriseus</taxon>
    </lineage>
</organism>
<dbReference type="Gene3D" id="3.30.420.60">
    <property type="entry name" value="eRF1 domain 2"/>
    <property type="match status" value="1"/>
</dbReference>
<reference evidence="2 3" key="2">
    <citation type="submission" date="2022-06" db="EMBL/GenBank/DDBJ databases">
        <title>Genomic Encyclopedia of Type Strains, Phase I: the one thousand microbial genomes (KMG-I) project.</title>
        <authorList>
            <person name="Kyrpides N."/>
        </authorList>
    </citation>
    <scope>NUCLEOTIDE SEQUENCE [LARGE SCALE GENOMIC DNA]</scope>
    <source>
        <strain evidence="2 3">DSM 43889</strain>
    </source>
</reference>
<evidence type="ECO:0000313" key="3">
    <source>
        <dbReference type="Proteomes" id="UP000791080"/>
    </source>
</evidence>
<gene>
    <name evidence="2" type="ORF">G443_000279</name>
</gene>
<name>A0ABT1JBY9_ACTCY</name>
<keyword evidence="3" id="KW-1185">Reference proteome</keyword>
<dbReference type="EMBL" id="AUBJ02000001">
    <property type="protein sequence ID" value="MCP2330009.1"/>
    <property type="molecule type" value="Genomic_DNA"/>
</dbReference>
<dbReference type="RefSeq" id="WP_026418820.1">
    <property type="nucleotide sequence ID" value="NZ_AUBJ02000001.1"/>
</dbReference>
<evidence type="ECO:0000259" key="1">
    <source>
        <dbReference type="Pfam" id="PF18859"/>
    </source>
</evidence>
<proteinExistence type="predicted"/>
<dbReference type="SUPFAM" id="SSF53137">
    <property type="entry name" value="Translational machinery components"/>
    <property type="match status" value="1"/>
</dbReference>
<dbReference type="InterPro" id="IPR040783">
    <property type="entry name" value="VLRF1"/>
</dbReference>
<sequence length="223" mass="23771">MSRVRQVAGGGRAVEVSPERLGGWFLRFSERHGGVTGTEVTAREVRVVGADGATATVLVPFQPLVAGHGRYPGLEVGPLVDHALAPRSIGLVLVRLGGHSVGVVENGAVVVSRTGRRQVHGRNKAGGWSQQRFARRREGQARLALDAAADTVAEVLVPRLAALSAVVLGGDRQALDALRADRRLAGVFALAEDRVLDVGEPRRTVLDEAARRARDVEIVVRDR</sequence>
<protein>
    <recommendedName>
        <fullName evidence="1">Actinobacteria/chloroflexi VLRF1 release factor domain-containing protein</fullName>
    </recommendedName>
</protein>
<feature type="domain" description="Actinobacteria/chloroflexi VLRF1 release factor" evidence="1">
    <location>
        <begin position="87"/>
        <end position="218"/>
    </location>
</feature>
<evidence type="ECO:0000313" key="2">
    <source>
        <dbReference type="EMBL" id="MCP2330009.1"/>
    </source>
</evidence>
<comment type="caution">
    <text evidence="2">The sequence shown here is derived from an EMBL/GenBank/DDBJ whole genome shotgun (WGS) entry which is preliminary data.</text>
</comment>
<dbReference type="Proteomes" id="UP000791080">
    <property type="component" value="Unassembled WGS sequence"/>
</dbReference>
<reference evidence="2 3" key="1">
    <citation type="submission" date="2013-07" db="EMBL/GenBank/DDBJ databases">
        <authorList>
            <consortium name="DOE Joint Genome Institute"/>
            <person name="Reeve W."/>
            <person name="Huntemann M."/>
            <person name="Han J."/>
            <person name="Chen A."/>
            <person name="Kyrpides N."/>
            <person name="Mavromatis K."/>
            <person name="Markowitz V."/>
            <person name="Palaniappan K."/>
            <person name="Ivanova N."/>
            <person name="Schaumberg A."/>
            <person name="Pati A."/>
            <person name="Liolios K."/>
            <person name="Nordberg H.P."/>
            <person name="Cantor M.N."/>
            <person name="Hua S.X."/>
            <person name="Woyke T."/>
        </authorList>
    </citation>
    <scope>NUCLEOTIDE SEQUENCE [LARGE SCALE GENOMIC DNA]</scope>
    <source>
        <strain evidence="2 3">DSM 43889</strain>
    </source>
</reference>
<dbReference type="Pfam" id="PF18859">
    <property type="entry name" value="acVLRF1"/>
    <property type="match status" value="1"/>
</dbReference>
<dbReference type="NCBIfam" id="NF041024">
    <property type="entry name" value="acVLRF1_NCBI"/>
    <property type="match status" value="1"/>
</dbReference>
<dbReference type="InterPro" id="IPR042226">
    <property type="entry name" value="eFR1_2_sf"/>
</dbReference>